<evidence type="ECO:0000256" key="1">
    <source>
        <dbReference type="SAM" id="MobiDB-lite"/>
    </source>
</evidence>
<feature type="transmembrane region" description="Helical" evidence="2">
    <location>
        <begin position="33"/>
        <end position="57"/>
    </location>
</feature>
<name>A0A239DGF1_9ACTN</name>
<gene>
    <name evidence="3" type="ORF">SAMN06893096_103157</name>
</gene>
<organism evidence="3 4">
    <name type="scientific">Geodermatophilus pulveris</name>
    <dbReference type="NCBI Taxonomy" id="1564159"/>
    <lineage>
        <taxon>Bacteria</taxon>
        <taxon>Bacillati</taxon>
        <taxon>Actinomycetota</taxon>
        <taxon>Actinomycetes</taxon>
        <taxon>Geodermatophilales</taxon>
        <taxon>Geodermatophilaceae</taxon>
        <taxon>Geodermatophilus</taxon>
    </lineage>
</organism>
<dbReference type="AlphaFoldDB" id="A0A239DGF1"/>
<dbReference type="Proteomes" id="UP000198373">
    <property type="component" value="Unassembled WGS sequence"/>
</dbReference>
<keyword evidence="2" id="KW-0812">Transmembrane</keyword>
<proteinExistence type="predicted"/>
<evidence type="ECO:0000256" key="2">
    <source>
        <dbReference type="SAM" id="Phobius"/>
    </source>
</evidence>
<evidence type="ECO:0000313" key="3">
    <source>
        <dbReference type="EMBL" id="SNS30961.1"/>
    </source>
</evidence>
<sequence>MSDRCPSVAGMGEATVSAAVAASDPSWADVVSAVGAAVAAVAAVATVMIAVVAARYARGQVQGVRDQLEEARTLRREQAQPYVVIYAVPNPVDPQASDIVVKNFGTTGASDVTVSSSPPLMRADWEGDAEEVALPTAMPFLAPGQEWRTFWDLATQRELLGLPDRYNLTVTYTDSLGTTHTTRAVLDWDVFRQRVWITEKTLHNAATSLDSIDRTLKAATRSDRVQQVAVYDGAERDRQRADARRQREELVPQLRHEPAASTGTEDGQP</sequence>
<reference evidence="4" key="1">
    <citation type="submission" date="2017-06" db="EMBL/GenBank/DDBJ databases">
        <authorList>
            <person name="Varghese N."/>
            <person name="Submissions S."/>
        </authorList>
    </citation>
    <scope>NUCLEOTIDE SEQUENCE [LARGE SCALE GENOMIC DNA]</scope>
    <source>
        <strain evidence="4">DSM 46839</strain>
    </source>
</reference>
<keyword evidence="2" id="KW-0472">Membrane</keyword>
<accession>A0A239DGF1</accession>
<protein>
    <submittedName>
        <fullName evidence="3">Uncharacterized protein</fullName>
    </submittedName>
</protein>
<dbReference type="EMBL" id="FZOO01000003">
    <property type="protein sequence ID" value="SNS30961.1"/>
    <property type="molecule type" value="Genomic_DNA"/>
</dbReference>
<feature type="region of interest" description="Disordered" evidence="1">
    <location>
        <begin position="232"/>
        <end position="269"/>
    </location>
</feature>
<evidence type="ECO:0000313" key="4">
    <source>
        <dbReference type="Proteomes" id="UP000198373"/>
    </source>
</evidence>
<keyword evidence="4" id="KW-1185">Reference proteome</keyword>
<feature type="compositionally biased region" description="Basic and acidic residues" evidence="1">
    <location>
        <begin position="233"/>
        <end position="258"/>
    </location>
</feature>
<keyword evidence="2" id="KW-1133">Transmembrane helix</keyword>